<accession>A0A840IVS8</accession>
<dbReference type="AlphaFoldDB" id="A0A840IVS8"/>
<evidence type="ECO:0000313" key="3">
    <source>
        <dbReference type="Proteomes" id="UP000581769"/>
    </source>
</evidence>
<evidence type="ECO:0000313" key="2">
    <source>
        <dbReference type="EMBL" id="MBB4686851.1"/>
    </source>
</evidence>
<gene>
    <name evidence="2" type="ORF">BJY18_004336</name>
</gene>
<sequence>MITQPRWPTLPPASQTPPGMRHPDRNALTGQWRGGLVLPAWSRLCQLPAHRSATTEQP</sequence>
<keyword evidence="3" id="KW-1185">Reference proteome</keyword>
<dbReference type="EMBL" id="JACHMG010000001">
    <property type="protein sequence ID" value="MBB4686851.1"/>
    <property type="molecule type" value="Genomic_DNA"/>
</dbReference>
<name>A0A840IVS8_9PSEU</name>
<protein>
    <submittedName>
        <fullName evidence="2">Uncharacterized protein</fullName>
    </submittedName>
</protein>
<evidence type="ECO:0000256" key="1">
    <source>
        <dbReference type="SAM" id="MobiDB-lite"/>
    </source>
</evidence>
<dbReference type="Proteomes" id="UP000581769">
    <property type="component" value="Unassembled WGS sequence"/>
</dbReference>
<reference evidence="2 3" key="1">
    <citation type="submission" date="2020-08" db="EMBL/GenBank/DDBJ databases">
        <title>Sequencing the genomes of 1000 actinobacteria strains.</title>
        <authorList>
            <person name="Klenk H.-P."/>
        </authorList>
    </citation>
    <scope>NUCLEOTIDE SEQUENCE [LARGE SCALE GENOMIC DNA]</scope>
    <source>
        <strain evidence="2 3">DSM 45859</strain>
    </source>
</reference>
<organism evidence="2 3">
    <name type="scientific">Amycolatopsis jiangsuensis</name>
    <dbReference type="NCBI Taxonomy" id="1181879"/>
    <lineage>
        <taxon>Bacteria</taxon>
        <taxon>Bacillati</taxon>
        <taxon>Actinomycetota</taxon>
        <taxon>Actinomycetes</taxon>
        <taxon>Pseudonocardiales</taxon>
        <taxon>Pseudonocardiaceae</taxon>
        <taxon>Amycolatopsis</taxon>
    </lineage>
</organism>
<feature type="region of interest" description="Disordered" evidence="1">
    <location>
        <begin position="1"/>
        <end position="29"/>
    </location>
</feature>
<proteinExistence type="predicted"/>
<comment type="caution">
    <text evidence="2">The sequence shown here is derived from an EMBL/GenBank/DDBJ whole genome shotgun (WGS) entry which is preliminary data.</text>
</comment>